<keyword evidence="9" id="KW-1185">Reference proteome</keyword>
<feature type="compositionally biased region" description="Basic and acidic residues" evidence="5">
    <location>
        <begin position="1830"/>
        <end position="1846"/>
    </location>
</feature>
<evidence type="ECO:0000259" key="7">
    <source>
        <dbReference type="PROSITE" id="PS50157"/>
    </source>
</evidence>
<feature type="compositionally biased region" description="Polar residues" evidence="5">
    <location>
        <begin position="1017"/>
        <end position="1038"/>
    </location>
</feature>
<feature type="domain" description="Rab-GAP TBC" evidence="6">
    <location>
        <begin position="1153"/>
        <end position="1337"/>
    </location>
</feature>
<dbReference type="Pfam" id="PF00566">
    <property type="entry name" value="RabGAP-TBC"/>
    <property type="match status" value="1"/>
</dbReference>
<dbReference type="FunFam" id="1.10.10.750:FF:000003">
    <property type="entry name" value="GTPase activating protein (Evi5)"/>
    <property type="match status" value="1"/>
</dbReference>
<feature type="compositionally biased region" description="Polar residues" evidence="5">
    <location>
        <begin position="533"/>
        <end position="545"/>
    </location>
</feature>
<feature type="domain" description="C2H2-type" evidence="7">
    <location>
        <begin position="546"/>
        <end position="575"/>
    </location>
</feature>
<evidence type="ECO:0000256" key="4">
    <source>
        <dbReference type="SAM" id="Coils"/>
    </source>
</evidence>
<accession>A0A8H3VGL9</accession>
<dbReference type="Proteomes" id="UP000490939">
    <property type="component" value="Unassembled WGS sequence"/>
</dbReference>
<dbReference type="PROSITE" id="PS00028">
    <property type="entry name" value="ZINC_FINGER_C2H2_1"/>
    <property type="match status" value="2"/>
</dbReference>
<comment type="caution">
    <text evidence="8">The sequence shown here is derived from an EMBL/GenBank/DDBJ whole genome shotgun (WGS) entry which is preliminary data.</text>
</comment>
<feature type="compositionally biased region" description="Gly residues" evidence="5">
    <location>
        <begin position="1871"/>
        <end position="1880"/>
    </location>
</feature>
<evidence type="ECO:0000256" key="1">
    <source>
        <dbReference type="ARBA" id="ARBA00022468"/>
    </source>
</evidence>
<dbReference type="SMART" id="SM00164">
    <property type="entry name" value="TBC"/>
    <property type="match status" value="1"/>
</dbReference>
<keyword evidence="2 4" id="KW-0175">Coiled coil</keyword>
<dbReference type="PANTHER" id="PTHR47219:SF9">
    <property type="entry name" value="GTPASE ACTIVATING PROTEIN AND CENTROSOME-ASSOCIATED, ISOFORM B"/>
    <property type="match status" value="1"/>
</dbReference>
<dbReference type="FunFam" id="1.10.472.80:FF:000027">
    <property type="entry name" value="GTPase activating protein (Evi5)"/>
    <property type="match status" value="1"/>
</dbReference>
<evidence type="ECO:0000256" key="2">
    <source>
        <dbReference type="ARBA" id="ARBA00023054"/>
    </source>
</evidence>
<organism evidence="8 9">
    <name type="scientific">Venturia inaequalis</name>
    <name type="common">Apple scab fungus</name>
    <dbReference type="NCBI Taxonomy" id="5025"/>
    <lineage>
        <taxon>Eukaryota</taxon>
        <taxon>Fungi</taxon>
        <taxon>Dikarya</taxon>
        <taxon>Ascomycota</taxon>
        <taxon>Pezizomycotina</taxon>
        <taxon>Dothideomycetes</taxon>
        <taxon>Pleosporomycetidae</taxon>
        <taxon>Venturiales</taxon>
        <taxon>Venturiaceae</taxon>
        <taxon>Venturia</taxon>
    </lineage>
</organism>
<dbReference type="GO" id="GO:0031267">
    <property type="term" value="F:small GTPase binding"/>
    <property type="evidence" value="ECO:0007669"/>
    <property type="project" value="TreeGrafter"/>
</dbReference>
<dbReference type="InterPro" id="IPR013087">
    <property type="entry name" value="Znf_C2H2_type"/>
</dbReference>
<dbReference type="GO" id="GO:0005096">
    <property type="term" value="F:GTPase activator activity"/>
    <property type="evidence" value="ECO:0007669"/>
    <property type="project" value="UniProtKB-KW"/>
</dbReference>
<keyword evidence="3" id="KW-0862">Zinc</keyword>
<dbReference type="Gene3D" id="1.10.8.270">
    <property type="entry name" value="putative rabgap domain of human tbc1 domain family member 14 like domains"/>
    <property type="match status" value="1"/>
</dbReference>
<dbReference type="FunFam" id="1.10.8.270:FF:000001">
    <property type="entry name" value="TBC1 domain family member 1"/>
    <property type="match status" value="1"/>
</dbReference>
<dbReference type="InterPro" id="IPR035969">
    <property type="entry name" value="Rab-GAP_TBC_sf"/>
</dbReference>
<feature type="region of interest" description="Disordered" evidence="5">
    <location>
        <begin position="1445"/>
        <end position="1517"/>
    </location>
</feature>
<keyword evidence="3" id="KW-0863">Zinc-finger</keyword>
<dbReference type="Gene3D" id="3.30.160.60">
    <property type="entry name" value="Classic Zinc Finger"/>
    <property type="match status" value="2"/>
</dbReference>
<proteinExistence type="predicted"/>
<name>A0A8H3VGL9_VENIN</name>
<keyword evidence="1" id="KW-0343">GTPase activation</keyword>
<dbReference type="Gene3D" id="1.10.472.80">
    <property type="entry name" value="Ypt/Rab-GAP domain of gyp1p, domain 3"/>
    <property type="match status" value="1"/>
</dbReference>
<dbReference type="PROSITE" id="PS50157">
    <property type="entry name" value="ZINC_FINGER_C2H2_2"/>
    <property type="match status" value="1"/>
</dbReference>
<feature type="region of interest" description="Disordered" evidence="5">
    <location>
        <begin position="903"/>
        <end position="977"/>
    </location>
</feature>
<feature type="coiled-coil region" evidence="4">
    <location>
        <begin position="1794"/>
        <end position="1821"/>
    </location>
</feature>
<evidence type="ECO:0008006" key="10">
    <source>
        <dbReference type="Google" id="ProtNLM"/>
    </source>
</evidence>
<gene>
    <name evidence="8" type="ORF">EG327_004241</name>
</gene>
<feature type="compositionally biased region" description="Basic and acidic residues" evidence="5">
    <location>
        <begin position="739"/>
        <end position="764"/>
    </location>
</feature>
<feature type="compositionally biased region" description="Low complexity" evidence="5">
    <location>
        <begin position="203"/>
        <end position="214"/>
    </location>
</feature>
<feature type="region of interest" description="Disordered" evidence="5">
    <location>
        <begin position="1710"/>
        <end position="1784"/>
    </location>
</feature>
<feature type="region of interest" description="Disordered" evidence="5">
    <location>
        <begin position="521"/>
        <end position="545"/>
    </location>
</feature>
<dbReference type="EMBL" id="WNWR01000255">
    <property type="protein sequence ID" value="KAE9986569.1"/>
    <property type="molecule type" value="Genomic_DNA"/>
</dbReference>
<dbReference type="PROSITE" id="PS50086">
    <property type="entry name" value="TBC_RABGAP"/>
    <property type="match status" value="1"/>
</dbReference>
<protein>
    <recommendedName>
        <fullName evidence="10">Rab-GAP TBC domain-containing protein</fullName>
    </recommendedName>
</protein>
<dbReference type="SUPFAM" id="SSF47923">
    <property type="entry name" value="Ypt/Rab-GAP domain of gyp1p"/>
    <property type="match status" value="2"/>
</dbReference>
<dbReference type="InterPro" id="IPR000195">
    <property type="entry name" value="Rab-GAP-TBC_dom"/>
</dbReference>
<dbReference type="SMART" id="SM00355">
    <property type="entry name" value="ZnF_C2H2"/>
    <property type="match status" value="5"/>
</dbReference>
<evidence type="ECO:0000313" key="8">
    <source>
        <dbReference type="EMBL" id="KAE9986569.1"/>
    </source>
</evidence>
<feature type="compositionally biased region" description="Polar residues" evidence="5">
    <location>
        <begin position="1730"/>
        <end position="1739"/>
    </location>
</feature>
<feature type="compositionally biased region" description="Polar residues" evidence="5">
    <location>
        <begin position="1651"/>
        <end position="1664"/>
    </location>
</feature>
<dbReference type="Gene3D" id="1.10.10.750">
    <property type="entry name" value="Ypt/Rab-GAP domain of gyp1p, domain 1"/>
    <property type="match status" value="1"/>
</dbReference>
<keyword evidence="3" id="KW-0479">Metal-binding</keyword>
<feature type="region of interest" description="Disordered" evidence="5">
    <location>
        <begin position="1017"/>
        <end position="1043"/>
    </location>
</feature>
<dbReference type="GO" id="GO:0008270">
    <property type="term" value="F:zinc ion binding"/>
    <property type="evidence" value="ECO:0007669"/>
    <property type="project" value="UniProtKB-KW"/>
</dbReference>
<feature type="region of interest" description="Disordered" evidence="5">
    <location>
        <begin position="203"/>
        <end position="233"/>
    </location>
</feature>
<reference evidence="8 9" key="1">
    <citation type="submission" date="2019-07" db="EMBL/GenBank/DDBJ databases">
        <title>Venturia inaequalis Genome Resource.</title>
        <authorList>
            <person name="Lichtner F.J."/>
        </authorList>
    </citation>
    <scope>NUCLEOTIDE SEQUENCE [LARGE SCALE GENOMIC DNA]</scope>
    <source>
        <strain evidence="8 9">DMI_063113</strain>
    </source>
</reference>
<evidence type="ECO:0000256" key="3">
    <source>
        <dbReference type="PROSITE-ProRule" id="PRU00042"/>
    </source>
</evidence>
<dbReference type="SUPFAM" id="SSF57667">
    <property type="entry name" value="beta-beta-alpha zinc fingers"/>
    <property type="match status" value="1"/>
</dbReference>
<sequence length="1896" mass="210674">MSISNPYPFDGDLHLSTFPYTYRPEEPSVYHDHPVSQPLRSTKSNHAVLSYRVQPRQDTSLVRSPSEFAFPDSSIGVGVDFFARSHSLSRYPGQRVTPSGVQGPEPVSLNKYLTEGDSPWTGFQTPTDRHIPLTIQEPNLNFTTYRSQPQSEIESFTTTLCASDSGYGSQPVAPQSVKSGEYFSQSPRYPLYSDFDNFSLASPMPKSAASPPQAEDLGSIKSTQRSRGGGKRKCDRCDEILKCPSDYRKHMLKHDKPNKCDVPGCTRVDGFSTINDLQRHKKSKHGIGIDTITTSFKCASPSCKNQAKIWPRRDNFKQHILRMHKDEDVNALISRSEIKSGTSSDGASMDAELAGMSRSYAEPQLSTVRPEELDMDNSETFETADDSWLHPNLSGGHLAHRSSALPARHRHNPQNFIGYSGHNNVRGNDASLHPLDTLAAVSEFHPTIGANRTGLSRDHGHTSNTAFNLTSPNGQIVYNSTEAQQEGSKDPVFRAMLERFDFNNASNEKRRKILQILSSDGLTGDMEDDEENSGSSTASQGSQNPYPCLRAGCRKSFVKKASLTKHMNRHTKPWACTHFGCDKTFGSKDDWKRHERNQVPSAEVWICQLPDLDPTSSNTCNIREYDRSEFQEHLREDHHLTSQGDIDDMTLESKIGYSHQWSNAYYQVNFWCGFCKKIIQADHDPRKPISPGKGADDNDASNHRWDHIGAHFDKEKLKMDQWVYWEHPEKIGNLKNVKFVRDSHDGKENPRKEERKREKLKERQMEERRMAQADVMLAGPNIGSKRKAGEDFAARRLGKKKKGSSVEPIFWNCCECGNGPISIQNHASCPEKCGHQRCDGCEGNYARDGGEEAAIIRASLKTTPVHLYSTLPNTRKAIHASAIMTTSELPLSTSTEATVLSKELEKTPQIRPQPDESTSTVSTPRRHVDSRPIHTDSLVSIPLTDPVRSRPSTLNDDESITDHSNVESPMEDMDLGRRNSIEMFDSYSRRSRALSTQAPPLNLAEEIDSDKAYSLFSPTRSSLSETRSRGDSISSEGSAQVDWEQLDKTEAQDADADDDEQTALLLARLEQENNALAYDPKSNISRIRGESRPPSLHQIKRLVQEQGARSVRFSLLPAAAPMTELDFWAALVRDYLQTAQRLPTVTSNKIRGGIPAPLRGVVWVSMAGARDAELEDQFDKLSGESSPYENMINKDIGRSFPGVEMFKDPTGEGQKMLARVLKCFSLYDDKIGYCQGLGFLVGPLLMNMGDKAAFCVLVRLMEDYDLRSCFLPDLSGLHLRIFQFQKLLQQHVPAVSTHLEALGVEGTYLSQWFLSFFAVTCPLPLLFRIYDVIFAEGASETLMRVALAVMKRNEKKLLGFTELEEAMQLLLSRQLWDPYGLSATSADELVGDFVSFTSVVTRESLNALEAEYQKEQAAQSKPVSGVQAGAARFLGRLWTSSANAQPKANSLSVSAPPRPTSTLLRTPSKQSLATLASIEGSSDGSMSTTSTALTEMSRESSADFASFKSTKSPDSMASSMRMTMSSRHDKDLHGQIEDLLTALSEMQRDHSLLVAQLQTEREERAEDHKFVGPLVHQLKQSLSAVVEKEPVKRARSLTNATPPEPTLNQLHTNISDLVGRLDTRMSSTNNRRVSGHETKAQLRLNLTAAKNQLQEETSRSQIMSRQLAEKDQELATSTEELSKARRRIQEGHIEKQRLEKTVYDLRLAQRVNRSRSGSQGSSMDPLPVSRSDTGNSDPSPSHPSGLREFRLLSKGPEGRVQSTFSKRTSSLSTKAVLSTDHHQPPSEDALLLELVNAKTAEAVAKQELEELRAKFEAMRKMFNPSSSSPSREHSGTLRKLDSRASEHASSVPAVRTPEGQRGTPPPTAAAPGGGLGGFFGWGKRSVTGPAVTLESR</sequence>
<dbReference type="InterPro" id="IPR050302">
    <property type="entry name" value="Rab_GAP_TBC_domain"/>
</dbReference>
<feature type="region of interest" description="Disordered" evidence="5">
    <location>
        <begin position="1651"/>
        <end position="1681"/>
    </location>
</feature>
<evidence type="ECO:0000313" key="9">
    <source>
        <dbReference type="Proteomes" id="UP000490939"/>
    </source>
</evidence>
<feature type="compositionally biased region" description="Low complexity" evidence="5">
    <location>
        <begin position="1480"/>
        <end position="1491"/>
    </location>
</feature>
<dbReference type="InterPro" id="IPR036236">
    <property type="entry name" value="Znf_C2H2_sf"/>
</dbReference>
<feature type="region of interest" description="Disordered" evidence="5">
    <location>
        <begin position="1822"/>
        <end position="1896"/>
    </location>
</feature>
<dbReference type="PANTHER" id="PTHR47219">
    <property type="entry name" value="RAB GTPASE-ACTIVATING PROTEIN 1-LIKE"/>
    <property type="match status" value="1"/>
</dbReference>
<feature type="compositionally biased region" description="Polar residues" evidence="5">
    <location>
        <begin position="1760"/>
        <end position="1776"/>
    </location>
</feature>
<feature type="region of interest" description="Disordered" evidence="5">
    <location>
        <begin position="737"/>
        <end position="764"/>
    </location>
</feature>
<evidence type="ECO:0000259" key="6">
    <source>
        <dbReference type="PROSITE" id="PS50086"/>
    </source>
</evidence>
<evidence type="ECO:0000256" key="5">
    <source>
        <dbReference type="SAM" id="MobiDB-lite"/>
    </source>
</evidence>